<reference evidence="1 2" key="1">
    <citation type="submission" date="2018-01" db="EMBL/GenBank/DDBJ databases">
        <title>Whole genome sequencing of Histamine producing bacteria.</title>
        <authorList>
            <person name="Butler K."/>
        </authorList>
    </citation>
    <scope>NUCLEOTIDE SEQUENCE [LARGE SCALE GENOMIC DNA]</scope>
    <source>
        <strain evidence="1 2">DSM 100436</strain>
    </source>
</reference>
<dbReference type="AlphaFoldDB" id="A0A2T3NP39"/>
<gene>
    <name evidence="1" type="ORF">C9I98_18165</name>
</gene>
<keyword evidence="2" id="KW-1185">Reference proteome</keyword>
<protein>
    <submittedName>
        <fullName evidence="1">Uncharacterized protein</fullName>
    </submittedName>
</protein>
<dbReference type="Proteomes" id="UP000241771">
    <property type="component" value="Unassembled WGS sequence"/>
</dbReference>
<organism evidence="1 2">
    <name type="scientific">Photobacterium sanctipauli</name>
    <dbReference type="NCBI Taxonomy" id="1342794"/>
    <lineage>
        <taxon>Bacteria</taxon>
        <taxon>Pseudomonadati</taxon>
        <taxon>Pseudomonadota</taxon>
        <taxon>Gammaproteobacteria</taxon>
        <taxon>Vibrionales</taxon>
        <taxon>Vibrionaceae</taxon>
        <taxon>Photobacterium</taxon>
    </lineage>
</organism>
<evidence type="ECO:0000313" key="1">
    <source>
        <dbReference type="EMBL" id="PSW18021.1"/>
    </source>
</evidence>
<name>A0A2T3NP39_9GAMM</name>
<sequence>MVISSRMFRAQGQYVLLHVFQNCKGKCVEQHFLSIIGFDYIIQFFLNNSTFVFTKMKKIEISLVQINFYRRKRFPLPNY</sequence>
<proteinExistence type="predicted"/>
<comment type="caution">
    <text evidence="1">The sequence shown here is derived from an EMBL/GenBank/DDBJ whole genome shotgun (WGS) entry which is preliminary data.</text>
</comment>
<accession>A0A2T3NP39</accession>
<dbReference type="EMBL" id="PYMA01000013">
    <property type="protein sequence ID" value="PSW18021.1"/>
    <property type="molecule type" value="Genomic_DNA"/>
</dbReference>
<evidence type="ECO:0000313" key="2">
    <source>
        <dbReference type="Proteomes" id="UP000241771"/>
    </source>
</evidence>